<dbReference type="GO" id="GO:0004553">
    <property type="term" value="F:hydrolase activity, hydrolyzing O-glycosyl compounds"/>
    <property type="evidence" value="ECO:0007669"/>
    <property type="project" value="UniProtKB-ARBA"/>
</dbReference>
<reference evidence="2" key="1">
    <citation type="journal article" date="2014" name="Int. J. Syst. Evol. Microbiol.">
        <title>Complete genome sequence of Corynebacterium casei LMG S-19264T (=DSM 44701T), isolated from a smear-ripened cheese.</title>
        <authorList>
            <consortium name="US DOE Joint Genome Institute (JGI-PGF)"/>
            <person name="Walter F."/>
            <person name="Albersmeier A."/>
            <person name="Kalinowski J."/>
            <person name="Ruckert C."/>
        </authorList>
    </citation>
    <scope>NUCLEOTIDE SEQUENCE</scope>
    <source>
        <strain evidence="2">JCM 14719</strain>
    </source>
</reference>
<dbReference type="Proteomes" id="UP000637720">
    <property type="component" value="Unassembled WGS sequence"/>
</dbReference>
<dbReference type="InterPro" id="IPR008928">
    <property type="entry name" value="6-hairpin_glycosidase_sf"/>
</dbReference>
<evidence type="ECO:0000313" key="3">
    <source>
        <dbReference type="Proteomes" id="UP000637720"/>
    </source>
</evidence>
<dbReference type="Gene3D" id="2.70.98.40">
    <property type="entry name" value="Glycoside hydrolase, family 65, N-terminal domain"/>
    <property type="match status" value="1"/>
</dbReference>
<name>A0A8J3FD73_9BACI</name>
<dbReference type="AlphaFoldDB" id="A0A8J3FD73"/>
<dbReference type="Pfam" id="PF00723">
    <property type="entry name" value="Glyco_hydro_15"/>
    <property type="match status" value="1"/>
</dbReference>
<sequence>MRDLYFPHVGQLNHIGGHRSALGVYVDGRFSWCDEPAWQRTLGYLPDTLVTDVRAVHPELGIELRIHDAVDDVDNVYLKEVTVKNLTSEARTVLLFFNQDLSIDESDVGDTAVYDPRLHAVYHYKRDRYFLFNGATPEGGIDQFSTGIKRFHHAEGTWRDAEDGHLHGNPIAQGSVDSVIGFRLHLASGGEQTMHYWFVVGASYDEVVALNEKVRRTGPDRLIRKVAHYWRRWLTKATPPPSDLPPEVLDLYNRSLLIIRTQVNHNGAITAANDSDILHFNRDHYSYVWPRDGAYVADALSEAGYHRLAASFFEFCARAVTKDGYLRHKYNPDGTVGSSWHAFTNGKEEKLPIQEDETASVLFALWRFYRRDEDIEYIRRFYPGFIKPMARFLLAHYDPRWLLPKPSYDLWEERWGIFTYTAATVYGGLNAAAGFAELFCDDDLAQACRARTQEIREGMLRHLYDSECGRFLRAVYPEGDRLRKDPTVDSSLFALFFYNVLPSDDPRLIRTMAAVENALRVRTDVGGFARYQADTYFQQTDDVASVPGNPWIICTLWVALWKIVSASSAGALAEAREWLMWTVRRSLPSGVLPEQVHPYTGQPISVAPLTWSHATFVHVVRQYARRYRELHTEQGGT</sequence>
<dbReference type="InterPro" id="IPR037018">
    <property type="entry name" value="GH65_N"/>
</dbReference>
<evidence type="ECO:0000259" key="1">
    <source>
        <dbReference type="Pfam" id="PF00723"/>
    </source>
</evidence>
<feature type="domain" description="GH15-like" evidence="1">
    <location>
        <begin position="259"/>
        <end position="620"/>
    </location>
</feature>
<dbReference type="Gene3D" id="1.50.10.10">
    <property type="match status" value="1"/>
</dbReference>
<dbReference type="InterPro" id="IPR012341">
    <property type="entry name" value="6hp_glycosidase-like_sf"/>
</dbReference>
<organism evidence="2 3">
    <name type="scientific">Calditerricola satsumensis</name>
    <dbReference type="NCBI Taxonomy" id="373054"/>
    <lineage>
        <taxon>Bacteria</taxon>
        <taxon>Bacillati</taxon>
        <taxon>Bacillota</taxon>
        <taxon>Bacilli</taxon>
        <taxon>Bacillales</taxon>
        <taxon>Bacillaceae</taxon>
        <taxon>Calditerricola</taxon>
    </lineage>
</organism>
<dbReference type="PANTHER" id="PTHR31616">
    <property type="entry name" value="TREHALASE"/>
    <property type="match status" value="1"/>
</dbReference>
<dbReference type="EMBL" id="BMOF01000007">
    <property type="protein sequence ID" value="GGJ94938.1"/>
    <property type="molecule type" value="Genomic_DNA"/>
</dbReference>
<keyword evidence="3" id="KW-1185">Reference proteome</keyword>
<dbReference type="InterPro" id="IPR011613">
    <property type="entry name" value="GH15-like"/>
</dbReference>
<dbReference type="PANTHER" id="PTHR31616:SF13">
    <property type="entry name" value="GLUCAN 1,4-ALPHA-GLUCOSIDASE"/>
    <property type="match status" value="1"/>
</dbReference>
<evidence type="ECO:0000313" key="2">
    <source>
        <dbReference type="EMBL" id="GGJ94938.1"/>
    </source>
</evidence>
<comment type="caution">
    <text evidence="2">The sequence shown here is derived from an EMBL/GenBank/DDBJ whole genome shotgun (WGS) entry which is preliminary data.</text>
</comment>
<protein>
    <submittedName>
        <fullName evidence="2">Glucan 1,3-alpha-glucosidase</fullName>
    </submittedName>
</protein>
<dbReference type="GO" id="GO:0005975">
    <property type="term" value="P:carbohydrate metabolic process"/>
    <property type="evidence" value="ECO:0007669"/>
    <property type="project" value="InterPro"/>
</dbReference>
<accession>A0A8J3FD73</accession>
<proteinExistence type="predicted"/>
<dbReference type="SUPFAM" id="SSF48208">
    <property type="entry name" value="Six-hairpin glycosidases"/>
    <property type="match status" value="1"/>
</dbReference>
<reference evidence="2" key="2">
    <citation type="submission" date="2020-09" db="EMBL/GenBank/DDBJ databases">
        <authorList>
            <person name="Sun Q."/>
            <person name="Ohkuma M."/>
        </authorList>
    </citation>
    <scope>NUCLEOTIDE SEQUENCE</scope>
    <source>
        <strain evidence="2">JCM 14719</strain>
    </source>
</reference>
<gene>
    <name evidence="2" type="ORF">GCM10007043_05930</name>
</gene>